<dbReference type="GO" id="GO:0006338">
    <property type="term" value="P:chromatin remodeling"/>
    <property type="evidence" value="ECO:0007669"/>
    <property type="project" value="UniProtKB-ARBA"/>
</dbReference>
<protein>
    <recommendedName>
        <fullName evidence="5">Chromo domain-containing protein</fullName>
    </recommendedName>
</protein>
<dbReference type="SMART" id="SM00300">
    <property type="entry name" value="ChSh"/>
    <property type="match status" value="1"/>
</dbReference>
<dbReference type="SUPFAM" id="SSF54160">
    <property type="entry name" value="Chromo domain-like"/>
    <property type="match status" value="2"/>
</dbReference>
<sequence length="237" mass="26977">MPPAVSGHEDENSSGEEEINFRDNDSPAEDVEDKENDEDGDGEEDEYVVEKILSHAFNDDGLCLYEVKWLGYEKKSDRTWEPEDNLSGAVEVLKEYFDSIGGRPEPGQPKSKKRSRKSRGAESESATPAQATKRAKREKEWSPPPGSWENDVTEIETVDERLNEETGEMSRWGYVSWRNGNHTQHPLEIIYRKCPQKMLRYYESHLVFTHQKADPKDDEDLDLNGDGSLKPEAAADA</sequence>
<dbReference type="GO" id="GO:0005634">
    <property type="term" value="C:nucleus"/>
    <property type="evidence" value="ECO:0007669"/>
    <property type="project" value="UniProtKB-SubCell"/>
</dbReference>
<organism evidence="6 7">
    <name type="scientific">Delitschia confertaspora ATCC 74209</name>
    <dbReference type="NCBI Taxonomy" id="1513339"/>
    <lineage>
        <taxon>Eukaryota</taxon>
        <taxon>Fungi</taxon>
        <taxon>Dikarya</taxon>
        <taxon>Ascomycota</taxon>
        <taxon>Pezizomycotina</taxon>
        <taxon>Dothideomycetes</taxon>
        <taxon>Pleosporomycetidae</taxon>
        <taxon>Pleosporales</taxon>
        <taxon>Delitschiaceae</taxon>
        <taxon>Delitschia</taxon>
    </lineage>
</organism>
<dbReference type="Pfam" id="PF01393">
    <property type="entry name" value="Chromo_shadow"/>
    <property type="match status" value="1"/>
</dbReference>
<dbReference type="InterPro" id="IPR000953">
    <property type="entry name" value="Chromo/chromo_shadow_dom"/>
</dbReference>
<evidence type="ECO:0000256" key="2">
    <source>
        <dbReference type="ARBA" id="ARBA00011353"/>
    </source>
</evidence>
<dbReference type="PROSITE" id="PS00598">
    <property type="entry name" value="CHROMO_1"/>
    <property type="match status" value="1"/>
</dbReference>
<evidence type="ECO:0000256" key="3">
    <source>
        <dbReference type="ARBA" id="ARBA00023242"/>
    </source>
</evidence>
<feature type="domain" description="Chromo" evidence="5">
    <location>
        <begin position="47"/>
        <end position="108"/>
    </location>
</feature>
<evidence type="ECO:0000313" key="7">
    <source>
        <dbReference type="Proteomes" id="UP000799536"/>
    </source>
</evidence>
<gene>
    <name evidence="6" type="ORF">GQ43DRAFT_437069</name>
</gene>
<dbReference type="OrthoDB" id="433924at2759"/>
<proteinExistence type="predicted"/>
<dbReference type="GO" id="GO:0000792">
    <property type="term" value="C:heterochromatin"/>
    <property type="evidence" value="ECO:0007669"/>
    <property type="project" value="UniProtKB-ARBA"/>
</dbReference>
<evidence type="ECO:0000256" key="1">
    <source>
        <dbReference type="ARBA" id="ARBA00004123"/>
    </source>
</evidence>
<evidence type="ECO:0000256" key="4">
    <source>
        <dbReference type="SAM" id="MobiDB-lite"/>
    </source>
</evidence>
<dbReference type="SMART" id="SM00298">
    <property type="entry name" value="CHROMO"/>
    <property type="match status" value="1"/>
</dbReference>
<comment type="subunit">
    <text evidence="2">Component of the NuA4 histone acetyltransferase complex.</text>
</comment>
<comment type="caution">
    <text evidence="6">The sequence shown here is derived from an EMBL/GenBank/DDBJ whole genome shotgun (WGS) entry which is preliminary data.</text>
</comment>
<keyword evidence="3" id="KW-0539">Nucleus</keyword>
<dbReference type="AlphaFoldDB" id="A0A9P4JXI3"/>
<dbReference type="CDD" id="cd00024">
    <property type="entry name" value="CD_CSD"/>
    <property type="match status" value="1"/>
</dbReference>
<feature type="region of interest" description="Disordered" evidence="4">
    <location>
        <begin position="97"/>
        <end position="164"/>
    </location>
</feature>
<dbReference type="InterPro" id="IPR008251">
    <property type="entry name" value="Chromo_shadow_dom"/>
</dbReference>
<dbReference type="Gene3D" id="2.40.50.40">
    <property type="match status" value="2"/>
</dbReference>
<feature type="compositionally biased region" description="Acidic residues" evidence="4">
    <location>
        <begin position="26"/>
        <end position="46"/>
    </location>
</feature>
<dbReference type="EMBL" id="ML993857">
    <property type="protein sequence ID" value="KAF2205347.1"/>
    <property type="molecule type" value="Genomic_DNA"/>
</dbReference>
<evidence type="ECO:0000313" key="6">
    <source>
        <dbReference type="EMBL" id="KAF2205347.1"/>
    </source>
</evidence>
<dbReference type="InterPro" id="IPR023780">
    <property type="entry name" value="Chromo_domain"/>
</dbReference>
<feature type="region of interest" description="Disordered" evidence="4">
    <location>
        <begin position="211"/>
        <end position="237"/>
    </location>
</feature>
<accession>A0A9P4JXI3</accession>
<dbReference type="Proteomes" id="UP000799536">
    <property type="component" value="Unassembled WGS sequence"/>
</dbReference>
<feature type="region of interest" description="Disordered" evidence="4">
    <location>
        <begin position="1"/>
        <end position="46"/>
    </location>
</feature>
<dbReference type="PROSITE" id="PS50013">
    <property type="entry name" value="CHROMO_2"/>
    <property type="match status" value="1"/>
</dbReference>
<dbReference type="PANTHER" id="PTHR22812">
    <property type="entry name" value="CHROMOBOX PROTEIN"/>
    <property type="match status" value="1"/>
</dbReference>
<name>A0A9P4JXI3_9PLEO</name>
<comment type="subcellular location">
    <subcellularLocation>
        <location evidence="1">Nucleus</location>
    </subcellularLocation>
</comment>
<dbReference type="InterPro" id="IPR016197">
    <property type="entry name" value="Chromo-like_dom_sf"/>
</dbReference>
<dbReference type="InterPro" id="IPR023779">
    <property type="entry name" value="Chromodomain_CS"/>
</dbReference>
<dbReference type="InterPro" id="IPR051219">
    <property type="entry name" value="Heterochromatin_chromo-domain"/>
</dbReference>
<reference evidence="6" key="1">
    <citation type="journal article" date="2020" name="Stud. Mycol.">
        <title>101 Dothideomycetes genomes: a test case for predicting lifestyles and emergence of pathogens.</title>
        <authorList>
            <person name="Haridas S."/>
            <person name="Albert R."/>
            <person name="Binder M."/>
            <person name="Bloem J."/>
            <person name="Labutti K."/>
            <person name="Salamov A."/>
            <person name="Andreopoulos B."/>
            <person name="Baker S."/>
            <person name="Barry K."/>
            <person name="Bills G."/>
            <person name="Bluhm B."/>
            <person name="Cannon C."/>
            <person name="Castanera R."/>
            <person name="Culley D."/>
            <person name="Daum C."/>
            <person name="Ezra D."/>
            <person name="Gonzalez J."/>
            <person name="Henrissat B."/>
            <person name="Kuo A."/>
            <person name="Liang C."/>
            <person name="Lipzen A."/>
            <person name="Lutzoni F."/>
            <person name="Magnuson J."/>
            <person name="Mondo S."/>
            <person name="Nolan M."/>
            <person name="Ohm R."/>
            <person name="Pangilinan J."/>
            <person name="Park H.-J."/>
            <person name="Ramirez L."/>
            <person name="Alfaro M."/>
            <person name="Sun H."/>
            <person name="Tritt A."/>
            <person name="Yoshinaga Y."/>
            <person name="Zwiers L.-H."/>
            <person name="Turgeon B."/>
            <person name="Goodwin S."/>
            <person name="Spatafora J."/>
            <person name="Crous P."/>
            <person name="Grigoriev I."/>
        </authorList>
    </citation>
    <scope>NUCLEOTIDE SEQUENCE</scope>
    <source>
        <strain evidence="6">ATCC 74209</strain>
    </source>
</reference>
<keyword evidence="7" id="KW-1185">Reference proteome</keyword>
<dbReference type="Pfam" id="PF00385">
    <property type="entry name" value="Chromo"/>
    <property type="match status" value="1"/>
</dbReference>
<evidence type="ECO:0000259" key="5">
    <source>
        <dbReference type="PROSITE" id="PS50013"/>
    </source>
</evidence>